<dbReference type="SMART" id="SM00487">
    <property type="entry name" value="DEXDc"/>
    <property type="match status" value="1"/>
</dbReference>
<evidence type="ECO:0000256" key="4">
    <source>
        <dbReference type="ARBA" id="ARBA00022806"/>
    </source>
</evidence>
<dbReference type="FunFam" id="3.40.50.300:FF:000750">
    <property type="entry name" value="Putative ATP-dependent RNA helicase DHX33"/>
    <property type="match status" value="1"/>
</dbReference>
<keyword evidence="3" id="KW-0378">Hydrolase</keyword>
<evidence type="ECO:0000313" key="10">
    <source>
        <dbReference type="Proteomes" id="UP000648187"/>
    </source>
</evidence>
<dbReference type="SUPFAM" id="SSF52540">
    <property type="entry name" value="P-loop containing nucleoside triphosphate hydrolases"/>
    <property type="match status" value="1"/>
</dbReference>
<accession>A0A835L1E4</accession>
<feature type="domain" description="Helicase C-terminal" evidence="8">
    <location>
        <begin position="343"/>
        <end position="514"/>
    </location>
</feature>
<protein>
    <recommendedName>
        <fullName evidence="1">RNA helicase</fullName>
        <ecNumber evidence="1">3.6.4.13</ecNumber>
    </recommendedName>
</protein>
<dbReference type="Gene3D" id="3.40.50.300">
    <property type="entry name" value="P-loop containing nucleotide triphosphate hydrolases"/>
    <property type="match status" value="2"/>
</dbReference>
<dbReference type="PANTHER" id="PTHR18934">
    <property type="entry name" value="ATP-DEPENDENT RNA HELICASE"/>
    <property type="match status" value="1"/>
</dbReference>
<keyword evidence="2" id="KW-0547">Nucleotide-binding</keyword>
<dbReference type="Pfam" id="PF21010">
    <property type="entry name" value="HA2_C"/>
    <property type="match status" value="1"/>
</dbReference>
<dbReference type="GO" id="GO:0003724">
    <property type="term" value="F:RNA helicase activity"/>
    <property type="evidence" value="ECO:0007669"/>
    <property type="project" value="UniProtKB-EC"/>
</dbReference>
<comment type="caution">
    <text evidence="9">The sequence shown here is derived from an EMBL/GenBank/DDBJ whole genome shotgun (WGS) entry which is preliminary data.</text>
</comment>
<evidence type="ECO:0000259" key="8">
    <source>
        <dbReference type="PROSITE" id="PS51194"/>
    </source>
</evidence>
<sequence length="789" mass="87259">MDRHPLHLSLQSRDSYSVGISCGKIYGDVPENCQNHRRSVGDNNERERNSVKVKKMDSKYSCMGIESGAKTNGIKRKNGVEHIKVKKIKLANDVIATNNAKKQITNNIKVETNGHNSNNVKESKIANETPQDLQEARRQLPVYMVRNRLLEEIKKHDTMIVIGETGSGKTTQIPQLIHEQRLEGAGAIAVTQPRRVAAITIALRVAAEMNTEIGSIVGYSVRFEDVTSPRTKVKYMTDGMLLREAILDPLLKKYSVVVLDEAHERTVSTDVLFGIVKLAQKERNEKKLNPLKVIVMSATMDVDSFKKYFNNCPVIYLEGRTYPVTIYHSKMKQEDYQYAAVCTIFQLHATTPANHDFLVFLTGQEEIETVMYNIKQIAKEATGPPIRVCPLYAGLPPAKQLQVWRDAPPGTRKIILATNIAEASVTIPRIQCVIDTGVVKERTWSGGTGAERLAVRATSQAAGWQRAGRAGRTQAGAAYRLYTADEFRARPMHQTPEILRCPLASTMLLLIAAGVEPSNFPLIDSPPPDSVKASLSLLKELGAVDSEVNPKLTVIGKKMSTFPIEPKYSKVLLCAPEYNCLDEALSIIAVLSSENIFHTPMHKREEAIKMKQKFLSPLGDHITLLNVFKAFCKAPLKKQWCKENYLNHKNLTYACEVRQQLLAICLKLNMTVTSCGQAYDQYNPQYLSVYCADCLRTALGSGARAQAGAAAGRRGGGARAAGRYVTAAGAAAALHPASALQALRPPPAALLYTELLVTGRTYMLTASAIQPHWLHQVAPDYARRCRANR</sequence>
<dbReference type="InterPro" id="IPR014001">
    <property type="entry name" value="Helicase_ATP-bd"/>
</dbReference>
<keyword evidence="10" id="KW-1185">Reference proteome</keyword>
<dbReference type="InterPro" id="IPR011709">
    <property type="entry name" value="DEAD-box_helicase_OB_fold"/>
</dbReference>
<dbReference type="GO" id="GO:0016787">
    <property type="term" value="F:hydrolase activity"/>
    <property type="evidence" value="ECO:0007669"/>
    <property type="project" value="UniProtKB-KW"/>
</dbReference>
<dbReference type="SMART" id="SM00847">
    <property type="entry name" value="HA2"/>
    <property type="match status" value="1"/>
</dbReference>
<dbReference type="InterPro" id="IPR011545">
    <property type="entry name" value="DEAD/DEAH_box_helicase_dom"/>
</dbReference>
<dbReference type="CDD" id="cd17978">
    <property type="entry name" value="DEXHc_DHX33"/>
    <property type="match status" value="1"/>
</dbReference>
<evidence type="ECO:0000256" key="2">
    <source>
        <dbReference type="ARBA" id="ARBA00022741"/>
    </source>
</evidence>
<dbReference type="Proteomes" id="UP000648187">
    <property type="component" value="Unassembled WGS sequence"/>
</dbReference>
<evidence type="ECO:0000256" key="6">
    <source>
        <dbReference type="ARBA" id="ARBA00047984"/>
    </source>
</evidence>
<dbReference type="PROSITE" id="PS51194">
    <property type="entry name" value="HELICASE_CTER"/>
    <property type="match status" value="1"/>
</dbReference>
<evidence type="ECO:0000256" key="3">
    <source>
        <dbReference type="ARBA" id="ARBA00022801"/>
    </source>
</evidence>
<dbReference type="PANTHER" id="PTHR18934:SF118">
    <property type="entry name" value="ATP-DEPENDENT RNA HELICASE DHX33"/>
    <property type="match status" value="1"/>
</dbReference>
<evidence type="ECO:0000256" key="5">
    <source>
        <dbReference type="ARBA" id="ARBA00022840"/>
    </source>
</evidence>
<dbReference type="InterPro" id="IPR048333">
    <property type="entry name" value="HA2_WH"/>
</dbReference>
<dbReference type="InterPro" id="IPR002464">
    <property type="entry name" value="DNA/RNA_helicase_DEAH_CS"/>
</dbReference>
<dbReference type="EMBL" id="JACKWZ010000231">
    <property type="protein sequence ID" value="KAF9411252.1"/>
    <property type="molecule type" value="Genomic_DNA"/>
</dbReference>
<dbReference type="GO" id="GO:0005730">
    <property type="term" value="C:nucleolus"/>
    <property type="evidence" value="ECO:0007669"/>
    <property type="project" value="TreeGrafter"/>
</dbReference>
<evidence type="ECO:0000313" key="9">
    <source>
        <dbReference type="EMBL" id="KAF9411252.1"/>
    </source>
</evidence>
<dbReference type="CDD" id="cd18791">
    <property type="entry name" value="SF2_C_RHA"/>
    <property type="match status" value="1"/>
</dbReference>
<keyword evidence="5" id="KW-0067">ATP-binding</keyword>
<dbReference type="PROSITE" id="PS00690">
    <property type="entry name" value="DEAH_ATP_HELICASE"/>
    <property type="match status" value="1"/>
</dbReference>
<evidence type="ECO:0000259" key="7">
    <source>
        <dbReference type="PROSITE" id="PS51192"/>
    </source>
</evidence>
<keyword evidence="4" id="KW-0347">Helicase</keyword>
<organism evidence="9 10">
    <name type="scientific">Spodoptera exigua</name>
    <name type="common">Beet armyworm</name>
    <name type="synonym">Noctua fulgens</name>
    <dbReference type="NCBI Taxonomy" id="7107"/>
    <lineage>
        <taxon>Eukaryota</taxon>
        <taxon>Metazoa</taxon>
        <taxon>Ecdysozoa</taxon>
        <taxon>Arthropoda</taxon>
        <taxon>Hexapoda</taxon>
        <taxon>Insecta</taxon>
        <taxon>Pterygota</taxon>
        <taxon>Neoptera</taxon>
        <taxon>Endopterygota</taxon>
        <taxon>Lepidoptera</taxon>
        <taxon>Glossata</taxon>
        <taxon>Ditrysia</taxon>
        <taxon>Noctuoidea</taxon>
        <taxon>Noctuidae</taxon>
        <taxon>Amphipyrinae</taxon>
        <taxon>Spodoptera</taxon>
    </lineage>
</organism>
<dbReference type="InterPro" id="IPR027417">
    <property type="entry name" value="P-loop_NTPase"/>
</dbReference>
<proteinExistence type="predicted"/>
<dbReference type="GO" id="GO:0045943">
    <property type="term" value="P:positive regulation of transcription by RNA polymerase I"/>
    <property type="evidence" value="ECO:0007669"/>
    <property type="project" value="TreeGrafter"/>
</dbReference>
<dbReference type="SMART" id="SM00490">
    <property type="entry name" value="HELICc"/>
    <property type="match status" value="1"/>
</dbReference>
<dbReference type="Pfam" id="PF00271">
    <property type="entry name" value="Helicase_C"/>
    <property type="match status" value="1"/>
</dbReference>
<dbReference type="AlphaFoldDB" id="A0A835L1E4"/>
<dbReference type="EC" id="3.6.4.13" evidence="1"/>
<dbReference type="InterPro" id="IPR001650">
    <property type="entry name" value="Helicase_C-like"/>
</dbReference>
<dbReference type="Gene3D" id="1.20.120.1080">
    <property type="match status" value="1"/>
</dbReference>
<evidence type="ECO:0000256" key="1">
    <source>
        <dbReference type="ARBA" id="ARBA00012552"/>
    </source>
</evidence>
<dbReference type="PROSITE" id="PS51192">
    <property type="entry name" value="HELICASE_ATP_BIND_1"/>
    <property type="match status" value="1"/>
</dbReference>
<dbReference type="Pfam" id="PF07717">
    <property type="entry name" value="OB_NTP_bind"/>
    <property type="match status" value="1"/>
</dbReference>
<dbReference type="InterPro" id="IPR007502">
    <property type="entry name" value="Helicase-assoc_dom"/>
</dbReference>
<dbReference type="GO" id="GO:0003725">
    <property type="term" value="F:double-stranded RNA binding"/>
    <property type="evidence" value="ECO:0007669"/>
    <property type="project" value="TreeGrafter"/>
</dbReference>
<dbReference type="Pfam" id="PF00270">
    <property type="entry name" value="DEAD"/>
    <property type="match status" value="1"/>
</dbReference>
<name>A0A835L1E4_SPOEX</name>
<reference evidence="9" key="1">
    <citation type="submission" date="2020-08" db="EMBL/GenBank/DDBJ databases">
        <title>Spodoptera exigua strain:BAW_Kor-Di-RS1 Genome sequencing and assembly.</title>
        <authorList>
            <person name="Kim J."/>
            <person name="Nam H.Y."/>
            <person name="Kwon M."/>
            <person name="Choi J.H."/>
            <person name="Cho S.R."/>
            <person name="Kim G.-H."/>
        </authorList>
    </citation>
    <scope>NUCLEOTIDE SEQUENCE</scope>
    <source>
        <strain evidence="9">BAW_Kor-Di-RS1</strain>
        <tissue evidence="9">Whole-body</tissue>
    </source>
</reference>
<feature type="domain" description="Helicase ATP-binding" evidence="7">
    <location>
        <begin position="150"/>
        <end position="318"/>
    </location>
</feature>
<dbReference type="GO" id="GO:0005524">
    <property type="term" value="F:ATP binding"/>
    <property type="evidence" value="ECO:0007669"/>
    <property type="project" value="UniProtKB-KW"/>
</dbReference>
<dbReference type="Pfam" id="PF04408">
    <property type="entry name" value="WHD_HA2"/>
    <property type="match status" value="1"/>
</dbReference>
<comment type="catalytic activity">
    <reaction evidence="6">
        <text>ATP + H2O = ADP + phosphate + H(+)</text>
        <dbReference type="Rhea" id="RHEA:13065"/>
        <dbReference type="ChEBI" id="CHEBI:15377"/>
        <dbReference type="ChEBI" id="CHEBI:15378"/>
        <dbReference type="ChEBI" id="CHEBI:30616"/>
        <dbReference type="ChEBI" id="CHEBI:43474"/>
        <dbReference type="ChEBI" id="CHEBI:456216"/>
        <dbReference type="EC" id="3.6.4.13"/>
    </reaction>
</comment>
<gene>
    <name evidence="9" type="ORF">HW555_009909</name>
</gene>